<sequence length="138" mass="15050">MFPTRAALSKASRLPLTPKHGNKDYYKGNRAAYLPGGHRTGAPGKFVIGGKAKYRIIDEKVRYFVAPPISEIENSPLKAYVHTGAKMSNDQKKELYGDMPRGGFDGKHYLQLVRDGIIPEGFVESPEPSPSGSSSPST</sequence>
<reference evidence="3" key="1">
    <citation type="journal article" date="2014" name="Proc. Natl. Acad. Sci. U.S.A.">
        <title>Extensive sampling of basidiomycete genomes demonstrates inadequacy of the white-rot/brown-rot paradigm for wood decay fungi.</title>
        <authorList>
            <person name="Riley R."/>
            <person name="Salamov A.A."/>
            <person name="Brown D.W."/>
            <person name="Nagy L.G."/>
            <person name="Floudas D."/>
            <person name="Held B.W."/>
            <person name="Levasseur A."/>
            <person name="Lombard V."/>
            <person name="Morin E."/>
            <person name="Otillar R."/>
            <person name="Lindquist E.A."/>
            <person name="Sun H."/>
            <person name="LaButti K.M."/>
            <person name="Schmutz J."/>
            <person name="Jabbour D."/>
            <person name="Luo H."/>
            <person name="Baker S.E."/>
            <person name="Pisabarro A.G."/>
            <person name="Walton J.D."/>
            <person name="Blanchette R.A."/>
            <person name="Henrissat B."/>
            <person name="Martin F."/>
            <person name="Cullen D."/>
            <person name="Hibbett D.S."/>
            <person name="Grigoriev I.V."/>
        </authorList>
    </citation>
    <scope>NUCLEOTIDE SEQUENCE [LARGE SCALE GENOMIC DNA]</scope>
    <source>
        <strain evidence="3">FD-172 SS1</strain>
    </source>
</reference>
<dbReference type="GO" id="GO:0003735">
    <property type="term" value="F:structural constituent of ribosome"/>
    <property type="evidence" value="ECO:0007669"/>
    <property type="project" value="InterPro"/>
</dbReference>
<dbReference type="Pfam" id="PF09809">
    <property type="entry name" value="MRP-L27"/>
    <property type="match status" value="1"/>
</dbReference>
<dbReference type="InterPro" id="IPR019189">
    <property type="entry name" value="Ribosomal_mL41"/>
</dbReference>
<evidence type="ECO:0000256" key="1">
    <source>
        <dbReference type="SAM" id="MobiDB-lite"/>
    </source>
</evidence>
<evidence type="ECO:0000313" key="3">
    <source>
        <dbReference type="Proteomes" id="UP000027195"/>
    </source>
</evidence>
<feature type="region of interest" description="Disordered" evidence="1">
    <location>
        <begin position="1"/>
        <end position="21"/>
    </location>
</feature>
<gene>
    <name evidence="2" type="ORF">BOTBODRAFT_38821</name>
</gene>
<dbReference type="GO" id="GO:0005762">
    <property type="term" value="C:mitochondrial large ribosomal subunit"/>
    <property type="evidence" value="ECO:0007669"/>
    <property type="project" value="InterPro"/>
</dbReference>
<dbReference type="InParanoid" id="A0A067M6D2"/>
<evidence type="ECO:0000313" key="2">
    <source>
        <dbReference type="EMBL" id="KDQ07412.1"/>
    </source>
</evidence>
<dbReference type="EMBL" id="KL198107">
    <property type="protein sequence ID" value="KDQ07412.1"/>
    <property type="molecule type" value="Genomic_DNA"/>
</dbReference>
<dbReference type="HOGENOM" id="CLU_129079_0_0_1"/>
<proteinExistence type="predicted"/>
<dbReference type="Proteomes" id="UP000027195">
    <property type="component" value="Unassembled WGS sequence"/>
</dbReference>
<dbReference type="OrthoDB" id="408933at2759"/>
<keyword evidence="3" id="KW-1185">Reference proteome</keyword>
<dbReference type="AlphaFoldDB" id="A0A067M6D2"/>
<organism evidence="2 3">
    <name type="scientific">Botryobasidium botryosum (strain FD-172 SS1)</name>
    <dbReference type="NCBI Taxonomy" id="930990"/>
    <lineage>
        <taxon>Eukaryota</taxon>
        <taxon>Fungi</taxon>
        <taxon>Dikarya</taxon>
        <taxon>Basidiomycota</taxon>
        <taxon>Agaricomycotina</taxon>
        <taxon>Agaricomycetes</taxon>
        <taxon>Cantharellales</taxon>
        <taxon>Botryobasidiaceae</taxon>
        <taxon>Botryobasidium</taxon>
    </lineage>
</organism>
<accession>A0A067M6D2</accession>
<protein>
    <submittedName>
        <fullName evidence="2">Uncharacterized protein</fullName>
    </submittedName>
</protein>
<name>A0A067M6D2_BOTB1</name>